<dbReference type="GO" id="GO:0000155">
    <property type="term" value="F:phosphorelay sensor kinase activity"/>
    <property type="evidence" value="ECO:0007669"/>
    <property type="project" value="UniProtKB-ARBA"/>
</dbReference>
<dbReference type="GO" id="GO:0006935">
    <property type="term" value="P:chemotaxis"/>
    <property type="evidence" value="ECO:0007669"/>
    <property type="project" value="InterPro"/>
</dbReference>
<evidence type="ECO:0000256" key="8">
    <source>
        <dbReference type="ARBA" id="ARBA00035100"/>
    </source>
</evidence>
<dbReference type="Gene3D" id="3.40.50.2300">
    <property type="match status" value="1"/>
</dbReference>
<evidence type="ECO:0000256" key="7">
    <source>
        <dbReference type="ARBA" id="ARBA00023012"/>
    </source>
</evidence>
<dbReference type="PANTHER" id="PTHR43395">
    <property type="entry name" value="SENSOR HISTIDINE KINASE CHEA"/>
    <property type="match status" value="1"/>
</dbReference>
<feature type="domain" description="Response regulatory" evidence="13">
    <location>
        <begin position="651"/>
        <end position="767"/>
    </location>
</feature>
<dbReference type="Gene3D" id="2.30.30.40">
    <property type="entry name" value="SH3 Domains"/>
    <property type="match status" value="1"/>
</dbReference>
<evidence type="ECO:0000259" key="14">
    <source>
        <dbReference type="PROSITE" id="PS50851"/>
    </source>
</evidence>
<dbReference type="PROSITE" id="PS50110">
    <property type="entry name" value="RESPONSE_REGULATORY"/>
    <property type="match status" value="1"/>
</dbReference>
<dbReference type="InterPro" id="IPR005467">
    <property type="entry name" value="His_kinase_dom"/>
</dbReference>
<evidence type="ECO:0000259" key="13">
    <source>
        <dbReference type="PROSITE" id="PS50110"/>
    </source>
</evidence>
<dbReference type="AlphaFoldDB" id="A0A378ITK2"/>
<dbReference type="Gene3D" id="1.20.120.160">
    <property type="entry name" value="HPT domain"/>
    <property type="match status" value="1"/>
</dbReference>
<dbReference type="InterPro" id="IPR002545">
    <property type="entry name" value="CheW-lke_dom"/>
</dbReference>
<dbReference type="CDD" id="cd00088">
    <property type="entry name" value="HPT"/>
    <property type="match status" value="1"/>
</dbReference>
<keyword evidence="6 16" id="KW-0418">Kinase</keyword>
<dbReference type="SMART" id="SM00448">
    <property type="entry name" value="REC"/>
    <property type="match status" value="1"/>
</dbReference>
<feature type="modified residue" description="4-aspartylphosphate" evidence="10">
    <location>
        <position position="700"/>
    </location>
</feature>
<evidence type="ECO:0000313" key="16">
    <source>
        <dbReference type="EMBL" id="STX38536.1"/>
    </source>
</evidence>
<dbReference type="PROSITE" id="PS50894">
    <property type="entry name" value="HPT"/>
    <property type="match status" value="1"/>
</dbReference>
<dbReference type="PROSITE" id="PS50109">
    <property type="entry name" value="HIS_KIN"/>
    <property type="match status" value="1"/>
</dbReference>
<feature type="domain" description="Histidine kinase" evidence="12">
    <location>
        <begin position="291"/>
        <end position="491"/>
    </location>
</feature>
<evidence type="ECO:0000256" key="10">
    <source>
        <dbReference type="PROSITE-ProRule" id="PRU00169"/>
    </source>
</evidence>
<dbReference type="Pfam" id="PF02518">
    <property type="entry name" value="HATPase_c"/>
    <property type="match status" value="1"/>
</dbReference>
<name>A0A378ITK2_9GAMM</name>
<dbReference type="PRINTS" id="PR00344">
    <property type="entry name" value="BCTRLSENSOR"/>
</dbReference>
<reference evidence="16 17" key="1">
    <citation type="submission" date="2018-06" db="EMBL/GenBank/DDBJ databases">
        <authorList>
            <consortium name="Pathogen Informatics"/>
            <person name="Doyle S."/>
        </authorList>
    </citation>
    <scope>NUCLEOTIDE SEQUENCE [LARGE SCALE GENOMIC DNA]</scope>
    <source>
        <strain evidence="16 17">NCTC11978</strain>
    </source>
</reference>
<dbReference type="InterPro" id="IPR036061">
    <property type="entry name" value="CheW-like_dom_sf"/>
</dbReference>
<dbReference type="SUPFAM" id="SSF47226">
    <property type="entry name" value="Histidine-containing phosphotransfer domain, HPT domain"/>
    <property type="match status" value="1"/>
</dbReference>
<evidence type="ECO:0000256" key="11">
    <source>
        <dbReference type="SAM" id="MobiDB-lite"/>
    </source>
</evidence>
<dbReference type="Pfam" id="PF00072">
    <property type="entry name" value="Response_reg"/>
    <property type="match status" value="1"/>
</dbReference>
<evidence type="ECO:0000256" key="3">
    <source>
        <dbReference type="ARBA" id="ARBA00021495"/>
    </source>
</evidence>
<dbReference type="PROSITE" id="PS50851">
    <property type="entry name" value="CHEW"/>
    <property type="match status" value="1"/>
</dbReference>
<dbReference type="PANTHER" id="PTHR43395:SF1">
    <property type="entry name" value="CHEMOTAXIS PROTEIN CHEA"/>
    <property type="match status" value="1"/>
</dbReference>
<evidence type="ECO:0000259" key="15">
    <source>
        <dbReference type="PROSITE" id="PS50894"/>
    </source>
</evidence>
<dbReference type="SUPFAM" id="SSF50341">
    <property type="entry name" value="CheW-like"/>
    <property type="match status" value="1"/>
</dbReference>
<dbReference type="FunFam" id="3.30.565.10:FF:000016">
    <property type="entry name" value="Chemotaxis protein CheA, putative"/>
    <property type="match status" value="1"/>
</dbReference>
<protein>
    <recommendedName>
        <fullName evidence="3">Chemotaxis protein CheA</fullName>
        <ecNumber evidence="2">2.7.13.3</ecNumber>
    </recommendedName>
</protein>
<feature type="region of interest" description="Disordered" evidence="11">
    <location>
        <begin position="145"/>
        <end position="170"/>
    </location>
</feature>
<evidence type="ECO:0000256" key="9">
    <source>
        <dbReference type="PROSITE-ProRule" id="PRU00110"/>
    </source>
</evidence>
<dbReference type="SUPFAM" id="SSF55874">
    <property type="entry name" value="ATPase domain of HSP90 chaperone/DNA topoisomerase II/histidine kinase"/>
    <property type="match status" value="1"/>
</dbReference>
<evidence type="ECO:0000313" key="17">
    <source>
        <dbReference type="Proteomes" id="UP000254033"/>
    </source>
</evidence>
<dbReference type="EMBL" id="UGNY01000001">
    <property type="protein sequence ID" value="STX38536.1"/>
    <property type="molecule type" value="Genomic_DNA"/>
</dbReference>
<dbReference type="InterPro" id="IPR004358">
    <property type="entry name" value="Sig_transdc_His_kin-like_C"/>
</dbReference>
<comment type="function">
    <text evidence="8">Involved in the transmission of sensory signals from the chemoreceptors to the flagellar motors. CheA is autophosphorylated; it can transfer its phosphate group to either CheB or CheY.</text>
</comment>
<keyword evidence="5 16" id="KW-0808">Transferase</keyword>
<keyword evidence="4 10" id="KW-0597">Phosphoprotein</keyword>
<evidence type="ECO:0000256" key="6">
    <source>
        <dbReference type="ARBA" id="ARBA00022777"/>
    </source>
</evidence>
<gene>
    <name evidence="16" type="primary">frzE</name>
    <name evidence="16" type="ORF">NCTC11978_01722</name>
</gene>
<dbReference type="InterPro" id="IPR036641">
    <property type="entry name" value="HPT_dom_sf"/>
</dbReference>
<dbReference type="Pfam" id="PF01627">
    <property type="entry name" value="Hpt"/>
    <property type="match status" value="1"/>
</dbReference>
<accession>A0A378ITK2</accession>
<comment type="catalytic activity">
    <reaction evidence="1">
        <text>ATP + protein L-histidine = ADP + protein N-phospho-L-histidine.</text>
        <dbReference type="EC" id="2.7.13.3"/>
    </reaction>
</comment>
<dbReference type="SMART" id="SM00387">
    <property type="entry name" value="HATPase_c"/>
    <property type="match status" value="1"/>
</dbReference>
<sequence>MENANQEFRERLLQTFKEEAEEQIKNLSSGLIELEKEQSSNKKGEIVEAIYRAAHSLKGAARAIDLTDIESLCHTVENVFSALKHNRLMISSALLDALHEIVNTISHILLKENTEIGKELYPVAALITQLEDLIKKDSIPEVPAELDNPLKMKKNNPSPPPTHHETPPTIKPALVNTVRIAKTKLDSLLLEVEELLAIKLATSQRTIDIREAVLVLAKLRKSQAKVKQIQKSLSDSVEKPNKYPHSQIGEPQLKKLLEFISWEIDFVKSFDCQMTKLLKSAEQDEHLLNIKVSSLLEDMKKTVMQPIFTTLHIFPKLVRDLAKKQDKNVELIIHGADTEIDRRIIEEMFDPLIHLIRNCIDHGIEKPDERQRANKPAKGTITLSSKEHEGGHIEILVSDDGAGIDLKQIYAKAQKLGLINQRKNQPPKKEDIIPLIFQSGLTTSPMLTNLSGRGLGLAIVWEKTEKLGGLVTVETHKGKGTTFRILLPLTLATFRGVYVRVLNWQFLLPSAQIIQCLRVSKMSIKSIENRPVVVWQKETLAFITLANTLGLAQSASNDSPGEYQLILILEASGKRIAFGVDEILSEEDVLVKHLNKQAAHIRNIAGATLRNNGQVVPILNVADLLRSACIVLSSPKPIQEYKPTAESVKKSILVVEDSITSRTLLKGILESAGYQVSTAVDGLEAYTLLKTKTFDLVMSDVDMPKMNGFELTKKIRSDKVCAQLPIVLVTALGSQEDRERGIESGANAYMAKSSFDQSNLLEIVRRLI</sequence>
<dbReference type="EC" id="2.7.13.3" evidence="2"/>
<dbReference type="SMART" id="SM00073">
    <property type="entry name" value="HPT"/>
    <property type="match status" value="1"/>
</dbReference>
<dbReference type="InterPro" id="IPR011006">
    <property type="entry name" value="CheY-like_superfamily"/>
</dbReference>
<dbReference type="Gene3D" id="3.30.565.10">
    <property type="entry name" value="Histidine kinase-like ATPase, C-terminal domain"/>
    <property type="match status" value="1"/>
</dbReference>
<dbReference type="SMART" id="SM00260">
    <property type="entry name" value="CheW"/>
    <property type="match status" value="1"/>
</dbReference>
<evidence type="ECO:0000259" key="12">
    <source>
        <dbReference type="PROSITE" id="PS50109"/>
    </source>
</evidence>
<dbReference type="InterPro" id="IPR001789">
    <property type="entry name" value="Sig_transdc_resp-reg_receiver"/>
</dbReference>
<keyword evidence="7" id="KW-0902">Two-component regulatory system</keyword>
<dbReference type="InterPro" id="IPR036890">
    <property type="entry name" value="HATPase_C_sf"/>
</dbReference>
<proteinExistence type="predicted"/>
<evidence type="ECO:0000256" key="1">
    <source>
        <dbReference type="ARBA" id="ARBA00000085"/>
    </source>
</evidence>
<dbReference type="SUPFAM" id="SSF52172">
    <property type="entry name" value="CheY-like"/>
    <property type="match status" value="1"/>
</dbReference>
<dbReference type="InterPro" id="IPR003594">
    <property type="entry name" value="HATPase_dom"/>
</dbReference>
<dbReference type="CDD" id="cd17546">
    <property type="entry name" value="REC_hyHK_CKI1_RcsC-like"/>
    <property type="match status" value="1"/>
</dbReference>
<evidence type="ECO:0000256" key="4">
    <source>
        <dbReference type="ARBA" id="ARBA00022553"/>
    </source>
</evidence>
<feature type="domain" description="CheW-like" evidence="14">
    <location>
        <begin position="493"/>
        <end position="630"/>
    </location>
</feature>
<dbReference type="InterPro" id="IPR051315">
    <property type="entry name" value="Bact_Chemotaxis_CheA"/>
</dbReference>
<feature type="domain" description="HPt" evidence="15">
    <location>
        <begin position="5"/>
        <end position="112"/>
    </location>
</feature>
<feature type="modified residue" description="Phosphohistidine" evidence="9">
    <location>
        <position position="55"/>
    </location>
</feature>
<dbReference type="InterPro" id="IPR008207">
    <property type="entry name" value="Sig_transdc_His_kin_Hpt_dom"/>
</dbReference>
<evidence type="ECO:0000256" key="2">
    <source>
        <dbReference type="ARBA" id="ARBA00012438"/>
    </source>
</evidence>
<dbReference type="RefSeq" id="WP_115175230.1">
    <property type="nucleotide sequence ID" value="NZ_UGNY01000001.1"/>
</dbReference>
<evidence type="ECO:0000256" key="5">
    <source>
        <dbReference type="ARBA" id="ARBA00022679"/>
    </source>
</evidence>
<dbReference type="Proteomes" id="UP000254033">
    <property type="component" value="Unassembled WGS sequence"/>
</dbReference>
<dbReference type="Pfam" id="PF01584">
    <property type="entry name" value="CheW"/>
    <property type="match status" value="1"/>
</dbReference>
<organism evidence="16 17">
    <name type="scientific">Legionella feeleii</name>
    <dbReference type="NCBI Taxonomy" id="453"/>
    <lineage>
        <taxon>Bacteria</taxon>
        <taxon>Pseudomonadati</taxon>
        <taxon>Pseudomonadota</taxon>
        <taxon>Gammaproteobacteria</taxon>
        <taxon>Legionellales</taxon>
        <taxon>Legionellaceae</taxon>
        <taxon>Legionella</taxon>
    </lineage>
</organism>